<reference evidence="1 2" key="1">
    <citation type="journal article" date="2018" name="FEMS Microbiol. Ecol.">
        <title>Co-invading symbiotic mutualists of Medicago polymorpha retain high ancestral diversity and contain diverse accessory genomes.</title>
        <authorList>
            <person name="Porter S.S."/>
            <person name="Faber-Hammond J.J."/>
            <person name="Friesen M.L."/>
        </authorList>
    </citation>
    <scope>NUCLEOTIDE SEQUENCE [LARGE SCALE GENOMIC DNA]</scope>
    <source>
        <strain evidence="1 2">Str16</strain>
    </source>
</reference>
<name>A0ABX4TM78_9HYPH</name>
<comment type="caution">
    <text evidence="1">The sequence shown here is derived from an EMBL/GenBank/DDBJ whole genome shotgun (WGS) entry which is preliminary data.</text>
</comment>
<accession>A0ABX4TM78</accession>
<organism evidence="1 2">
    <name type="scientific">Sinorhizobium medicae</name>
    <dbReference type="NCBI Taxonomy" id="110321"/>
    <lineage>
        <taxon>Bacteria</taxon>
        <taxon>Pseudomonadati</taxon>
        <taxon>Pseudomonadota</taxon>
        <taxon>Alphaproteobacteria</taxon>
        <taxon>Hyphomicrobiales</taxon>
        <taxon>Rhizobiaceae</taxon>
        <taxon>Sinorhizobium/Ensifer group</taxon>
        <taxon>Sinorhizobium</taxon>
    </lineage>
</organism>
<keyword evidence="2" id="KW-1185">Reference proteome</keyword>
<evidence type="ECO:0000313" key="2">
    <source>
        <dbReference type="Proteomes" id="UP001190825"/>
    </source>
</evidence>
<sequence>MARLDEFLPERIGSAGDRASFWPETLFVESEVPVALNDHWDETPEGLLSASGLFHENIHWSQCNASTLGVFTFLLRHRRAELIECYLRELNLRERRTVLRRWEKGESLWRFDGGALQIDGVPSDRMRVSAHWNALLVCDLVFRRGHPEMAAKFCLHDLLRVAYLHADGAYEVEHITRSPDPYFSAEVPSEADARPSEIFSIFGKLSCRALEECSAVLNQREFYGNGHHTWGDGGIGKEMAARLEDAHRLRWEMHQKDPGRLYVACVNYFAEVNKDLDINDDGVLGVLFAIIDISLNPPLPPFCNLSPRFPKDGTNELRMGDLIQLHPVFRFIALVDALSTVGLPKGGNIVLQEPEAYNDYAARLCKAANLMDPRKYLFSNPIHERGSPIWRTIEDSPLTHVKNHVLSHHCRSTRIRRRQPSAFASPAHNLLYLPHFAERLEKNKLTSVLVAPMQLIEGAGYFSGITDNEYFNVLESVSYSEALSSFLRSPGSFASDGLPRDDAHRRWVERSQKILLDRLMG</sequence>
<proteinExistence type="predicted"/>
<dbReference type="RefSeq" id="WP_028055300.1">
    <property type="nucleotide sequence ID" value="NZ_CP140901.1"/>
</dbReference>
<evidence type="ECO:0000313" key="1">
    <source>
        <dbReference type="EMBL" id="PLU02620.1"/>
    </source>
</evidence>
<dbReference type="EMBL" id="NBUC01000079">
    <property type="protein sequence ID" value="PLU02620.1"/>
    <property type="molecule type" value="Genomic_DNA"/>
</dbReference>
<dbReference type="Proteomes" id="UP001190825">
    <property type="component" value="Unassembled WGS sequence"/>
</dbReference>
<gene>
    <name evidence="1" type="ORF">BMJ33_16970</name>
</gene>
<protein>
    <submittedName>
        <fullName evidence="1">Uncharacterized protein</fullName>
    </submittedName>
</protein>